<gene>
    <name evidence="2" type="ORF">FB381_0326</name>
</gene>
<reference evidence="2 3" key="1">
    <citation type="submission" date="2019-06" db="EMBL/GenBank/DDBJ databases">
        <title>Sequencing the genomes of 1000 actinobacteria strains.</title>
        <authorList>
            <person name="Klenk H.-P."/>
        </authorList>
    </citation>
    <scope>NUCLEOTIDE SEQUENCE [LARGE SCALE GENOMIC DNA]</scope>
    <source>
        <strain evidence="2 3">DSM 25218</strain>
    </source>
</reference>
<dbReference type="Proteomes" id="UP000320209">
    <property type="component" value="Unassembled WGS sequence"/>
</dbReference>
<sequence length="300" mass="31474">MIRKLVCAAAAGVAAAALWVTPWASSPATAAPLLQLSGAIFTSDVSGAPVNLNHYAAKEDVYLNGGPGTNAPVDAAGLPAGIYAFQVTDPSGKTLLSTDPVACRRVEVDDSGRFASVASSGACAHATGTDAEDGGITVQLFPFLDTPNNGGEYKAWLTPYDALDPTAPGNRHGFVPADSKTDNFKVRARAIVEIDTRFSRDGGPFMDGLAAEWTDTLGAHNVKYSEYNPAVLAFHEAHVEAAEAGLHTITVTDQPGCEIDDVHHDGQTFFPGATGSVTVPVEVKKHMKGDHTYWVDVHCV</sequence>
<dbReference type="RefSeq" id="WP_141778670.1">
    <property type="nucleotide sequence ID" value="NZ_VFOV01000001.1"/>
</dbReference>
<keyword evidence="3" id="KW-1185">Reference proteome</keyword>
<dbReference type="AlphaFoldDB" id="A0A543A1L5"/>
<organism evidence="2 3">
    <name type="scientific">Nocardioides albertanoniae</name>
    <dbReference type="NCBI Taxonomy" id="1175486"/>
    <lineage>
        <taxon>Bacteria</taxon>
        <taxon>Bacillati</taxon>
        <taxon>Actinomycetota</taxon>
        <taxon>Actinomycetes</taxon>
        <taxon>Propionibacteriales</taxon>
        <taxon>Nocardioidaceae</taxon>
        <taxon>Nocardioides</taxon>
    </lineage>
</organism>
<comment type="caution">
    <text evidence="2">The sequence shown here is derived from an EMBL/GenBank/DDBJ whole genome shotgun (WGS) entry which is preliminary data.</text>
</comment>
<evidence type="ECO:0000256" key="1">
    <source>
        <dbReference type="SAM" id="SignalP"/>
    </source>
</evidence>
<evidence type="ECO:0000313" key="3">
    <source>
        <dbReference type="Proteomes" id="UP000320209"/>
    </source>
</evidence>
<protein>
    <submittedName>
        <fullName evidence="2">Uncharacterized protein</fullName>
    </submittedName>
</protein>
<proteinExistence type="predicted"/>
<keyword evidence="1" id="KW-0732">Signal</keyword>
<evidence type="ECO:0000313" key="2">
    <source>
        <dbReference type="EMBL" id="TQL66464.1"/>
    </source>
</evidence>
<dbReference type="OrthoDB" id="6243098at2"/>
<name>A0A543A1L5_9ACTN</name>
<accession>A0A543A1L5</accession>
<feature type="signal peptide" evidence="1">
    <location>
        <begin position="1"/>
        <end position="30"/>
    </location>
</feature>
<feature type="chain" id="PRO_5021712279" evidence="1">
    <location>
        <begin position="31"/>
        <end position="300"/>
    </location>
</feature>
<dbReference type="EMBL" id="VFOV01000001">
    <property type="protein sequence ID" value="TQL66464.1"/>
    <property type="molecule type" value="Genomic_DNA"/>
</dbReference>